<keyword evidence="13" id="KW-1185">Reference proteome</keyword>
<evidence type="ECO:0000256" key="7">
    <source>
        <dbReference type="ARBA" id="ARBA00022691"/>
    </source>
</evidence>
<reference evidence="12 13" key="1">
    <citation type="journal article" date="2018" name="Mol. Biol. Evol.">
        <title>Broad Genomic Sampling Reveals a Smut Pathogenic Ancestry of the Fungal Clade Ustilaginomycotina.</title>
        <authorList>
            <person name="Kijpornyongpan T."/>
            <person name="Mondo S.J."/>
            <person name="Barry K."/>
            <person name="Sandor L."/>
            <person name="Lee J."/>
            <person name="Lipzen A."/>
            <person name="Pangilinan J."/>
            <person name="LaButti K."/>
            <person name="Hainaut M."/>
            <person name="Henrissat B."/>
            <person name="Grigoriev I.V."/>
            <person name="Spatafora J.W."/>
            <person name="Aime M.C."/>
        </authorList>
    </citation>
    <scope>NUCLEOTIDE SEQUENCE [LARGE SCALE GENOMIC DNA]</scope>
    <source>
        <strain evidence="12 13">MCA 3645</strain>
    </source>
</reference>
<dbReference type="InterPro" id="IPR016651">
    <property type="entry name" value="LCMT1"/>
</dbReference>
<dbReference type="InterPro" id="IPR007213">
    <property type="entry name" value="Ppm1/Ppm2/Tcmp"/>
</dbReference>
<feature type="compositionally biased region" description="Polar residues" evidence="11">
    <location>
        <begin position="98"/>
        <end position="111"/>
    </location>
</feature>
<dbReference type="PANTHER" id="PTHR13600:SF21">
    <property type="entry name" value="LEUCINE CARBOXYL METHYLTRANSFERASE 1"/>
    <property type="match status" value="1"/>
</dbReference>
<dbReference type="Proteomes" id="UP000246740">
    <property type="component" value="Unassembled WGS sequence"/>
</dbReference>
<evidence type="ECO:0000256" key="5">
    <source>
        <dbReference type="ARBA" id="ARBA00022603"/>
    </source>
</evidence>
<evidence type="ECO:0000256" key="6">
    <source>
        <dbReference type="ARBA" id="ARBA00022679"/>
    </source>
</evidence>
<protein>
    <recommendedName>
        <fullName evidence="4">Leucine carboxyl methyltransferase 1</fullName>
        <ecNumber evidence="3">2.1.1.233</ecNumber>
    </recommendedName>
    <alternativeName>
        <fullName evidence="8">Protein phosphatase methyltransferase 1</fullName>
    </alternativeName>
    <alternativeName>
        <fullName evidence="9">[Phosphatase 2A protein]-leucine-carboxy methyltransferase 1</fullName>
    </alternativeName>
</protein>
<dbReference type="InParanoid" id="A0A317XNI4"/>
<keyword evidence="6 12" id="KW-0808">Transferase</keyword>
<feature type="binding site" evidence="10">
    <location>
        <begin position="251"/>
        <end position="252"/>
    </location>
    <ligand>
        <name>S-adenosyl-L-methionine</name>
        <dbReference type="ChEBI" id="CHEBI:59789"/>
    </ligand>
</feature>
<dbReference type="GO" id="GO:0018423">
    <property type="term" value="F:protein C-terminal leucine carboxyl O-methyltransferase activity"/>
    <property type="evidence" value="ECO:0007669"/>
    <property type="project" value="UniProtKB-EC"/>
</dbReference>
<evidence type="ECO:0000256" key="2">
    <source>
        <dbReference type="ARBA" id="ARBA00010703"/>
    </source>
</evidence>
<dbReference type="Pfam" id="PF04072">
    <property type="entry name" value="LCM"/>
    <property type="match status" value="1"/>
</dbReference>
<comment type="catalytic activity">
    <reaction evidence="1">
        <text>[phosphatase 2A protein]-C-terminal L-leucine + S-adenosyl-L-methionine = [phosphatase 2A protein]-C-terminal L-leucine methyl ester + S-adenosyl-L-homocysteine</text>
        <dbReference type="Rhea" id="RHEA:48544"/>
        <dbReference type="Rhea" id="RHEA-COMP:12134"/>
        <dbReference type="Rhea" id="RHEA-COMP:12135"/>
        <dbReference type="ChEBI" id="CHEBI:57856"/>
        <dbReference type="ChEBI" id="CHEBI:59789"/>
        <dbReference type="ChEBI" id="CHEBI:90516"/>
        <dbReference type="ChEBI" id="CHEBI:90517"/>
        <dbReference type="EC" id="2.1.1.233"/>
    </reaction>
</comment>
<feature type="binding site" evidence="10">
    <location>
        <position position="142"/>
    </location>
    <ligand>
        <name>S-adenosyl-L-methionine</name>
        <dbReference type="ChEBI" id="CHEBI:59789"/>
    </ligand>
</feature>
<evidence type="ECO:0000256" key="9">
    <source>
        <dbReference type="ARBA" id="ARBA00032526"/>
    </source>
</evidence>
<gene>
    <name evidence="12" type="ORF">BCV70DRAFT_163224</name>
</gene>
<dbReference type="AlphaFoldDB" id="A0A317XNI4"/>
<evidence type="ECO:0000256" key="11">
    <source>
        <dbReference type="SAM" id="MobiDB-lite"/>
    </source>
</evidence>
<sequence length="449" mass="49375">MIRAQPARGTGTYSVSAQDDVLGTAGKSHLPASGLALGSPRSRLGGRSKQAASPQDAKQRTDDAVRQTDSDALLSRISALRLGYLPSEPFTQEFLSASTETATGSNHNSGPSRLGGPLRAASSSFEGPAKRSPLINIGTYLRCTSIDSMVQDFLTHGNEQKQIISIGAGSDSRYWRIKSDDRLAPHLSHYLEIDFEQNTQLKIARIFKSPRLRSAIGNEKEVAGPASTALPSSSSAMRSFRSDDYSLLAADVRDLHPEAANKIEPESLFKDLDPSRATLVLFECVLSYIEPRQADAVVQLLGERFPRITSVVYDMCIAGDQTLAAAEATTTRFGKVMLQNLEVRFQTLSTRALKDSNRFRSLRSLSLPGAKAYPTISSQRDRMIRLWRSPKTEADEVEVSASSLYQVWKALDQQEKARLSRLEGLDEVEELDMLLRHYCILHVSRGQNG</sequence>
<dbReference type="Gene3D" id="3.40.50.150">
    <property type="entry name" value="Vaccinia Virus protein VP39"/>
    <property type="match status" value="1"/>
</dbReference>
<feature type="compositionally biased region" description="Basic and acidic residues" evidence="11">
    <location>
        <begin position="57"/>
        <end position="69"/>
    </location>
</feature>
<evidence type="ECO:0000313" key="13">
    <source>
        <dbReference type="Proteomes" id="UP000246740"/>
    </source>
</evidence>
<dbReference type="GO" id="GO:0032259">
    <property type="term" value="P:methylation"/>
    <property type="evidence" value="ECO:0007669"/>
    <property type="project" value="UniProtKB-KW"/>
</dbReference>
<dbReference type="OrthoDB" id="203237at2759"/>
<feature type="region of interest" description="Disordered" evidence="11">
    <location>
        <begin position="98"/>
        <end position="128"/>
    </location>
</feature>
<dbReference type="SUPFAM" id="SSF53335">
    <property type="entry name" value="S-adenosyl-L-methionine-dependent methyltransferases"/>
    <property type="match status" value="1"/>
</dbReference>
<feature type="binding site" evidence="10">
    <location>
        <position position="167"/>
    </location>
    <ligand>
        <name>S-adenosyl-L-methionine</name>
        <dbReference type="ChEBI" id="CHEBI:59789"/>
    </ligand>
</feature>
<proteinExistence type="inferred from homology"/>
<feature type="binding site" evidence="10">
    <location>
        <position position="283"/>
    </location>
    <ligand>
        <name>S-adenosyl-L-methionine</name>
        <dbReference type="ChEBI" id="CHEBI:59789"/>
    </ligand>
</feature>
<evidence type="ECO:0000313" key="12">
    <source>
        <dbReference type="EMBL" id="PWY98958.1"/>
    </source>
</evidence>
<evidence type="ECO:0000256" key="8">
    <source>
        <dbReference type="ARBA" id="ARBA00029681"/>
    </source>
</evidence>
<evidence type="ECO:0000256" key="4">
    <source>
        <dbReference type="ARBA" id="ARBA00017497"/>
    </source>
</evidence>
<keyword evidence="7 10" id="KW-0949">S-adenosyl-L-methionine</keyword>
<evidence type="ECO:0000256" key="10">
    <source>
        <dbReference type="PIRSR" id="PIRSR016305-1"/>
    </source>
</evidence>
<dbReference type="InterPro" id="IPR029063">
    <property type="entry name" value="SAM-dependent_MTases_sf"/>
</dbReference>
<dbReference type="EC" id="2.1.1.233" evidence="3"/>
<name>A0A317XNI4_9BASI</name>
<keyword evidence="5 12" id="KW-0489">Methyltransferase</keyword>
<organism evidence="12 13">
    <name type="scientific">Testicularia cyperi</name>
    <dbReference type="NCBI Taxonomy" id="1882483"/>
    <lineage>
        <taxon>Eukaryota</taxon>
        <taxon>Fungi</taxon>
        <taxon>Dikarya</taxon>
        <taxon>Basidiomycota</taxon>
        <taxon>Ustilaginomycotina</taxon>
        <taxon>Ustilaginomycetes</taxon>
        <taxon>Ustilaginales</taxon>
        <taxon>Anthracoideaceae</taxon>
        <taxon>Testicularia</taxon>
    </lineage>
</organism>
<dbReference type="PIRSF" id="PIRSF016305">
    <property type="entry name" value="LCM_mtfrase"/>
    <property type="match status" value="1"/>
</dbReference>
<feature type="region of interest" description="Disordered" evidence="11">
    <location>
        <begin position="24"/>
        <end position="69"/>
    </location>
</feature>
<dbReference type="STRING" id="1882483.A0A317XNI4"/>
<accession>A0A317XNI4</accession>
<dbReference type="FunCoup" id="A0A317XNI4">
    <property type="interactions" value="293"/>
</dbReference>
<dbReference type="PANTHER" id="PTHR13600">
    <property type="entry name" value="LEUCINE CARBOXYL METHYLTRANSFERASE"/>
    <property type="match status" value="1"/>
</dbReference>
<evidence type="ECO:0000256" key="3">
    <source>
        <dbReference type="ARBA" id="ARBA00012834"/>
    </source>
</evidence>
<evidence type="ECO:0000256" key="1">
    <source>
        <dbReference type="ARBA" id="ARBA00000724"/>
    </source>
</evidence>
<comment type="similarity">
    <text evidence="2">Belongs to the methyltransferase superfamily. LCMT family.</text>
</comment>
<dbReference type="EMBL" id="KZ819196">
    <property type="protein sequence ID" value="PWY98958.1"/>
    <property type="molecule type" value="Genomic_DNA"/>
</dbReference>